<protein>
    <submittedName>
        <fullName evidence="1">Uncharacterized protein</fullName>
    </submittedName>
</protein>
<sequence length="55" mass="6836">REKEHFEEHFWRSNTFSGVRKERPCQKSEFEKVCEKHQGDRVRKESLIDIHKDMF</sequence>
<accession>A0AAN8Q240</accession>
<dbReference type="Proteomes" id="UP001372834">
    <property type="component" value="Unassembled WGS sequence"/>
</dbReference>
<organism evidence="1 2">
    <name type="scientific">Polyplax serrata</name>
    <name type="common">Common mouse louse</name>
    <dbReference type="NCBI Taxonomy" id="468196"/>
    <lineage>
        <taxon>Eukaryota</taxon>
        <taxon>Metazoa</taxon>
        <taxon>Ecdysozoa</taxon>
        <taxon>Arthropoda</taxon>
        <taxon>Hexapoda</taxon>
        <taxon>Insecta</taxon>
        <taxon>Pterygota</taxon>
        <taxon>Neoptera</taxon>
        <taxon>Paraneoptera</taxon>
        <taxon>Psocodea</taxon>
        <taxon>Troctomorpha</taxon>
        <taxon>Phthiraptera</taxon>
        <taxon>Anoplura</taxon>
        <taxon>Polyplacidae</taxon>
        <taxon>Polyplax</taxon>
    </lineage>
</organism>
<proteinExistence type="predicted"/>
<evidence type="ECO:0000313" key="2">
    <source>
        <dbReference type="Proteomes" id="UP001372834"/>
    </source>
</evidence>
<reference evidence="1 2" key="1">
    <citation type="submission" date="2023-10" db="EMBL/GenBank/DDBJ databases">
        <title>Genomes of two closely related lineages of the louse Polyplax serrata with different host specificities.</title>
        <authorList>
            <person name="Martinu J."/>
            <person name="Tarabai H."/>
            <person name="Stefka J."/>
            <person name="Hypsa V."/>
        </authorList>
    </citation>
    <scope>NUCLEOTIDE SEQUENCE [LARGE SCALE GENOMIC DNA]</scope>
    <source>
        <strain evidence="1">HR10_N</strain>
    </source>
</reference>
<comment type="caution">
    <text evidence="1">The sequence shown here is derived from an EMBL/GenBank/DDBJ whole genome shotgun (WGS) entry which is preliminary data.</text>
</comment>
<name>A0AAN8Q240_POLSC</name>
<evidence type="ECO:0000313" key="1">
    <source>
        <dbReference type="EMBL" id="KAK6630653.1"/>
    </source>
</evidence>
<feature type="non-terminal residue" evidence="1">
    <location>
        <position position="1"/>
    </location>
</feature>
<gene>
    <name evidence="1" type="ORF">RUM43_014638</name>
</gene>
<dbReference type="AlphaFoldDB" id="A0AAN8Q240"/>
<dbReference type="EMBL" id="JAWJWE010000010">
    <property type="protein sequence ID" value="KAK6630653.1"/>
    <property type="molecule type" value="Genomic_DNA"/>
</dbReference>